<protein>
    <submittedName>
        <fullName evidence="1">Uncharacterized protein</fullName>
    </submittedName>
</protein>
<dbReference type="RefSeq" id="WP_188221982.1">
    <property type="nucleotide sequence ID" value="NZ_JACVXD010000001.1"/>
</dbReference>
<dbReference type="EMBL" id="JACVXD010000001">
    <property type="protein sequence ID" value="MBD0822666.1"/>
    <property type="molecule type" value="Genomic_DNA"/>
</dbReference>
<keyword evidence="2" id="KW-1185">Reference proteome</keyword>
<evidence type="ECO:0000313" key="1">
    <source>
        <dbReference type="EMBL" id="MBD0822666.1"/>
    </source>
</evidence>
<gene>
    <name evidence="1" type="ORF">ICJ85_01415</name>
</gene>
<reference evidence="1 2" key="1">
    <citation type="journal article" date="2018" name="J. Microbiol.">
        <title>Aestuariibaculum marinum sp. nov., a marine bacterium isolated from seawater in South Korea.</title>
        <authorList>
            <person name="Choi J."/>
            <person name="Lee D."/>
            <person name="Jang J.H."/>
            <person name="Cha S."/>
            <person name="Seo T."/>
        </authorList>
    </citation>
    <scope>NUCLEOTIDE SEQUENCE [LARGE SCALE GENOMIC DNA]</scope>
    <source>
        <strain evidence="1 2">IP7</strain>
    </source>
</reference>
<organism evidence="1 2">
    <name type="scientific">Aestuariibaculum marinum</name>
    <dbReference type="NCBI Taxonomy" id="2683592"/>
    <lineage>
        <taxon>Bacteria</taxon>
        <taxon>Pseudomonadati</taxon>
        <taxon>Bacteroidota</taxon>
        <taxon>Flavobacteriia</taxon>
        <taxon>Flavobacteriales</taxon>
        <taxon>Flavobacteriaceae</taxon>
    </lineage>
</organism>
<dbReference type="InterPro" id="IPR036139">
    <property type="entry name" value="Vir_assoc_V_ag_sf"/>
</dbReference>
<name>A0A8J6Q6U4_9FLAO</name>
<dbReference type="Proteomes" id="UP000621516">
    <property type="component" value="Unassembled WGS sequence"/>
</dbReference>
<sequence length="88" mass="10723">MQYIEYLRSYVCGNKLPQFSDKELLNFIEILITEARIDEGFIVRGVSRYEERTKRQNELHEKLWELTKHTPAYRLLDEMKERSKKDLE</sequence>
<dbReference type="SUPFAM" id="SSF103388">
    <property type="entry name" value="Virulence-associated V antigen"/>
    <property type="match status" value="1"/>
</dbReference>
<dbReference type="AlphaFoldDB" id="A0A8J6Q6U4"/>
<comment type="caution">
    <text evidence="1">The sequence shown here is derived from an EMBL/GenBank/DDBJ whole genome shotgun (WGS) entry which is preliminary data.</text>
</comment>
<dbReference type="GO" id="GO:0005576">
    <property type="term" value="C:extracellular region"/>
    <property type="evidence" value="ECO:0007669"/>
    <property type="project" value="InterPro"/>
</dbReference>
<proteinExistence type="predicted"/>
<accession>A0A8J6Q6U4</accession>
<evidence type="ECO:0000313" key="2">
    <source>
        <dbReference type="Proteomes" id="UP000621516"/>
    </source>
</evidence>